<dbReference type="Pfam" id="PF22296">
    <property type="entry name" value="bAvd"/>
    <property type="match status" value="1"/>
</dbReference>
<dbReference type="Proteomes" id="UP000178098">
    <property type="component" value="Unassembled WGS sequence"/>
</dbReference>
<reference evidence="2 3" key="1">
    <citation type="journal article" date="2016" name="Nat. Commun.">
        <title>Thousands of microbial genomes shed light on interconnected biogeochemical processes in an aquifer system.</title>
        <authorList>
            <person name="Anantharaman K."/>
            <person name="Brown C.T."/>
            <person name="Hug L.A."/>
            <person name="Sharon I."/>
            <person name="Castelle C.J."/>
            <person name="Probst A.J."/>
            <person name="Thomas B.C."/>
            <person name="Singh A."/>
            <person name="Wilkins M.J."/>
            <person name="Karaoz U."/>
            <person name="Brodie E.L."/>
            <person name="Williams K.H."/>
            <person name="Hubbard S.S."/>
            <person name="Banfield J.F."/>
        </authorList>
    </citation>
    <scope>NUCLEOTIDE SEQUENCE [LARGE SCALE GENOMIC DNA]</scope>
</reference>
<dbReference type="InterPro" id="IPR055360">
    <property type="entry name" value="bAvd"/>
</dbReference>
<organism evidence="2 3">
    <name type="scientific">Candidatus Roizmanbacteria bacterium RIFCSPHIGHO2_02_FULL_43_11</name>
    <dbReference type="NCBI Taxonomy" id="1802043"/>
    <lineage>
        <taxon>Bacteria</taxon>
        <taxon>Candidatus Roizmaniibacteriota</taxon>
    </lineage>
</organism>
<dbReference type="NCBIfam" id="NF033474">
    <property type="entry name" value="DivGenRetAVD"/>
    <property type="match status" value="1"/>
</dbReference>
<sequence>MVNSAGQGQLDIPIFAKLYEFYKLLSAYLLLFPKAKRYTLGQRIDQMTLDLLELVITAGYTSRDLKLPVLKKISFKLDLLKILLRLSWETKCLDHNKYQQLTALLIEIGKMLGGWIKTIQ</sequence>
<evidence type="ECO:0000313" key="3">
    <source>
        <dbReference type="Proteomes" id="UP000178098"/>
    </source>
</evidence>
<comment type="caution">
    <text evidence="2">The sequence shown here is derived from an EMBL/GenBank/DDBJ whole genome shotgun (WGS) entry which is preliminary data.</text>
</comment>
<dbReference type="AlphaFoldDB" id="A0A1F7HFV2"/>
<protein>
    <recommendedName>
        <fullName evidence="1">bAvd-like domain-containing protein</fullName>
    </recommendedName>
</protein>
<dbReference type="EMBL" id="MFZT01000034">
    <property type="protein sequence ID" value="OGK30119.1"/>
    <property type="molecule type" value="Genomic_DNA"/>
</dbReference>
<evidence type="ECO:0000313" key="2">
    <source>
        <dbReference type="EMBL" id="OGK30119.1"/>
    </source>
</evidence>
<dbReference type="Gene3D" id="1.20.1440.60">
    <property type="entry name" value="23S rRNA-intervening sequence"/>
    <property type="match status" value="1"/>
</dbReference>
<proteinExistence type="predicted"/>
<gene>
    <name evidence="2" type="ORF">A3D08_00360</name>
</gene>
<feature type="domain" description="bAvd-like" evidence="1">
    <location>
        <begin position="19"/>
        <end position="118"/>
    </location>
</feature>
<dbReference type="SUPFAM" id="SSF158446">
    <property type="entry name" value="IVS-encoded protein-like"/>
    <property type="match status" value="1"/>
</dbReference>
<accession>A0A1F7HFV2</accession>
<name>A0A1F7HFV2_9BACT</name>
<evidence type="ECO:0000259" key="1">
    <source>
        <dbReference type="Pfam" id="PF22296"/>
    </source>
</evidence>
<dbReference type="InterPro" id="IPR036583">
    <property type="entry name" value="23S_rRNA_IVS_sf"/>
</dbReference>
<dbReference type="CDD" id="cd16376">
    <property type="entry name" value="Avd_like"/>
    <property type="match status" value="1"/>
</dbReference>